<reference evidence="1 2" key="1">
    <citation type="submission" date="2014-04" db="EMBL/GenBank/DDBJ databases">
        <authorList>
            <consortium name="DOE Joint Genome Institute"/>
            <person name="Kuo A."/>
            <person name="Kohler A."/>
            <person name="Costa M.D."/>
            <person name="Nagy L.G."/>
            <person name="Floudas D."/>
            <person name="Copeland A."/>
            <person name="Barry K.W."/>
            <person name="Cichocki N."/>
            <person name="Veneault-Fourrey C."/>
            <person name="LaButti K."/>
            <person name="Lindquist E.A."/>
            <person name="Lipzen A."/>
            <person name="Lundell T."/>
            <person name="Morin E."/>
            <person name="Murat C."/>
            <person name="Sun H."/>
            <person name="Tunlid A."/>
            <person name="Henrissat B."/>
            <person name="Grigoriev I.V."/>
            <person name="Hibbett D.S."/>
            <person name="Martin F."/>
            <person name="Nordberg H.P."/>
            <person name="Cantor M.N."/>
            <person name="Hua S.X."/>
        </authorList>
    </citation>
    <scope>NUCLEOTIDE SEQUENCE [LARGE SCALE GENOMIC DNA]</scope>
    <source>
        <strain evidence="1 2">Marx 270</strain>
    </source>
</reference>
<accession>A0A0C3NRI8</accession>
<keyword evidence="2" id="KW-1185">Reference proteome</keyword>
<name>A0A0C3NRI8_PISTI</name>
<proteinExistence type="predicted"/>
<organism evidence="1 2">
    <name type="scientific">Pisolithus tinctorius Marx 270</name>
    <dbReference type="NCBI Taxonomy" id="870435"/>
    <lineage>
        <taxon>Eukaryota</taxon>
        <taxon>Fungi</taxon>
        <taxon>Dikarya</taxon>
        <taxon>Basidiomycota</taxon>
        <taxon>Agaricomycotina</taxon>
        <taxon>Agaricomycetes</taxon>
        <taxon>Agaricomycetidae</taxon>
        <taxon>Boletales</taxon>
        <taxon>Sclerodermatineae</taxon>
        <taxon>Pisolithaceae</taxon>
        <taxon>Pisolithus</taxon>
    </lineage>
</organism>
<feature type="non-terminal residue" evidence="1">
    <location>
        <position position="1"/>
    </location>
</feature>
<dbReference type="AlphaFoldDB" id="A0A0C3NRI8"/>
<dbReference type="HOGENOM" id="CLU_1735852_0_0_1"/>
<reference evidence="2" key="2">
    <citation type="submission" date="2015-01" db="EMBL/GenBank/DDBJ databases">
        <title>Evolutionary Origins and Diversification of the Mycorrhizal Mutualists.</title>
        <authorList>
            <consortium name="DOE Joint Genome Institute"/>
            <consortium name="Mycorrhizal Genomics Consortium"/>
            <person name="Kohler A."/>
            <person name="Kuo A."/>
            <person name="Nagy L.G."/>
            <person name="Floudas D."/>
            <person name="Copeland A."/>
            <person name="Barry K.W."/>
            <person name="Cichocki N."/>
            <person name="Veneault-Fourrey C."/>
            <person name="LaButti K."/>
            <person name="Lindquist E.A."/>
            <person name="Lipzen A."/>
            <person name="Lundell T."/>
            <person name="Morin E."/>
            <person name="Murat C."/>
            <person name="Riley R."/>
            <person name="Ohm R."/>
            <person name="Sun H."/>
            <person name="Tunlid A."/>
            <person name="Henrissat B."/>
            <person name="Grigoriev I.V."/>
            <person name="Hibbett D.S."/>
            <person name="Martin F."/>
        </authorList>
    </citation>
    <scope>NUCLEOTIDE SEQUENCE [LARGE SCALE GENOMIC DNA]</scope>
    <source>
        <strain evidence="2">Marx 270</strain>
    </source>
</reference>
<sequence>ATPASANHVRILYQQYICKNKRPAQAELNFSGYPAQSPKHIGIRRLLQGTALNFITSSRFAIVINSDGTPVRVKRYSVLDLVVLEDLGLDWVGALFGPCWRFPSWYTVMNFSPVHRFSFNRCCVFCVGRSTYHLSYPHSVVDYRINLRIVD</sequence>
<evidence type="ECO:0000313" key="1">
    <source>
        <dbReference type="EMBL" id="KIN97903.1"/>
    </source>
</evidence>
<dbReference type="EMBL" id="KN832022">
    <property type="protein sequence ID" value="KIN97903.1"/>
    <property type="molecule type" value="Genomic_DNA"/>
</dbReference>
<dbReference type="InParanoid" id="A0A0C3NRI8"/>
<protein>
    <submittedName>
        <fullName evidence="1">Uncharacterized protein</fullName>
    </submittedName>
</protein>
<gene>
    <name evidence="1" type="ORF">M404DRAFT_1005755</name>
</gene>
<dbReference type="Proteomes" id="UP000054217">
    <property type="component" value="Unassembled WGS sequence"/>
</dbReference>
<evidence type="ECO:0000313" key="2">
    <source>
        <dbReference type="Proteomes" id="UP000054217"/>
    </source>
</evidence>